<keyword evidence="2" id="KW-1133">Transmembrane helix</keyword>
<feature type="region of interest" description="Disordered" evidence="1">
    <location>
        <begin position="70"/>
        <end position="134"/>
    </location>
</feature>
<sequence length="134" mass="15147">MRNWMTPVMYILIGLAIFFVGVQLFTNTSSFLINIVIMIGMAAILYGAIYYFFLRGRGFSGGSGNRTEMKKYKQAVKQSKQKYKQPAPAIKKSPAAKTAVKSAPFTRKNRRRTNGPQLRVIEGNKNKDKNRASF</sequence>
<gene>
    <name evidence="3" type="ORF">GLW04_07575</name>
</gene>
<dbReference type="NCBIfam" id="NF041554">
    <property type="entry name" value="SA1362_fam"/>
    <property type="match status" value="1"/>
</dbReference>
<reference evidence="3 4" key="1">
    <citation type="submission" date="2019-11" db="EMBL/GenBank/DDBJ databases">
        <title>Genome sequences of 17 halophilic strains isolated from different environments.</title>
        <authorList>
            <person name="Furrow R.E."/>
        </authorList>
    </citation>
    <scope>NUCLEOTIDE SEQUENCE [LARGE SCALE GENOMIC DNA]</scope>
    <source>
        <strain evidence="3 4">22511_23_Filter</strain>
    </source>
</reference>
<dbReference type="EMBL" id="WMET01000001">
    <property type="protein sequence ID" value="MYL19746.1"/>
    <property type="molecule type" value="Genomic_DNA"/>
</dbReference>
<name>A0A845DQR8_9BACI</name>
<keyword evidence="2" id="KW-0472">Membrane</keyword>
<dbReference type="InterPro" id="IPR048110">
    <property type="entry name" value="SA1362/YqhP-like"/>
</dbReference>
<protein>
    <recommendedName>
        <fullName evidence="5">DUF2207 domain-containing protein</fullName>
    </recommendedName>
</protein>
<evidence type="ECO:0000256" key="2">
    <source>
        <dbReference type="SAM" id="Phobius"/>
    </source>
</evidence>
<dbReference type="Proteomes" id="UP000460949">
    <property type="component" value="Unassembled WGS sequence"/>
</dbReference>
<evidence type="ECO:0000313" key="4">
    <source>
        <dbReference type="Proteomes" id="UP000460949"/>
    </source>
</evidence>
<accession>A0A845DQR8</accession>
<evidence type="ECO:0000313" key="3">
    <source>
        <dbReference type="EMBL" id="MYL19746.1"/>
    </source>
</evidence>
<proteinExistence type="predicted"/>
<dbReference type="RefSeq" id="WP_160836101.1">
    <property type="nucleotide sequence ID" value="NZ_WMET01000001.1"/>
</dbReference>
<evidence type="ECO:0000256" key="1">
    <source>
        <dbReference type="SAM" id="MobiDB-lite"/>
    </source>
</evidence>
<comment type="caution">
    <text evidence="3">The sequence shown here is derived from an EMBL/GenBank/DDBJ whole genome shotgun (WGS) entry which is preliminary data.</text>
</comment>
<feature type="transmembrane region" description="Helical" evidence="2">
    <location>
        <begin position="31"/>
        <end position="53"/>
    </location>
</feature>
<feature type="transmembrane region" description="Helical" evidence="2">
    <location>
        <begin position="7"/>
        <end position="25"/>
    </location>
</feature>
<organism evidence="3 4">
    <name type="scientific">Halobacillus litoralis</name>
    <dbReference type="NCBI Taxonomy" id="45668"/>
    <lineage>
        <taxon>Bacteria</taxon>
        <taxon>Bacillati</taxon>
        <taxon>Bacillota</taxon>
        <taxon>Bacilli</taxon>
        <taxon>Bacillales</taxon>
        <taxon>Bacillaceae</taxon>
        <taxon>Halobacillus</taxon>
    </lineage>
</organism>
<keyword evidence="2" id="KW-0812">Transmembrane</keyword>
<feature type="compositionally biased region" description="Low complexity" evidence="1">
    <location>
        <begin position="86"/>
        <end position="99"/>
    </location>
</feature>
<feature type="compositionally biased region" description="Basic and acidic residues" evidence="1">
    <location>
        <begin position="122"/>
        <end position="134"/>
    </location>
</feature>
<dbReference type="AlphaFoldDB" id="A0A845DQR8"/>
<evidence type="ECO:0008006" key="5">
    <source>
        <dbReference type="Google" id="ProtNLM"/>
    </source>
</evidence>